<evidence type="ECO:0000256" key="1">
    <source>
        <dbReference type="ARBA" id="ARBA00004429"/>
    </source>
</evidence>
<evidence type="ECO:0000259" key="10">
    <source>
        <dbReference type="PROSITE" id="PS50885"/>
    </source>
</evidence>
<dbReference type="Gene3D" id="6.10.340.10">
    <property type="match status" value="1"/>
</dbReference>
<evidence type="ECO:0000256" key="7">
    <source>
        <dbReference type="SAM" id="Phobius"/>
    </source>
</evidence>
<evidence type="ECO:0000313" key="11">
    <source>
        <dbReference type="EMBL" id="AUN33793.1"/>
    </source>
</evidence>
<keyword evidence="7" id="KW-0812">Transmembrane</keyword>
<keyword evidence="11" id="KW-0614">Plasmid</keyword>
<dbReference type="PROSITE" id="PS50192">
    <property type="entry name" value="T_SNARE"/>
    <property type="match status" value="1"/>
</dbReference>
<dbReference type="PROSITE" id="PS50111">
    <property type="entry name" value="CHEMOTAXIS_TRANSDUC_2"/>
    <property type="match status" value="1"/>
</dbReference>
<dbReference type="EMBL" id="CP025614">
    <property type="protein sequence ID" value="AUN33793.1"/>
    <property type="molecule type" value="Genomic_DNA"/>
</dbReference>
<dbReference type="InterPro" id="IPR004089">
    <property type="entry name" value="MCPsignal_dom"/>
</dbReference>
<keyword evidence="7" id="KW-1133">Transmembrane helix</keyword>
<sequence length="644" mass="67387">MRLTPKLLTPMLLLALVAAGIALLGYSSVGKVINLAGNVAALEEQRYEAAEVRALSRAIQRDALNSIVEPAADKLTHSERVAKRSDELLRRADKLVAILGSDAAQRGMGNFLALTKTVVVEVKAVTAAALAGDEQQALTIFREKVRPAERAASMLTDSFIDDAAKRVEQALAAEKTEQTSVTWQLVLSAAIGILLSVVAGLYVMLILVIRPLRSLTSVTKDVAGGNLDVANPGVTRQDELGDLAQALEVFRRQAREKLALERAAREAEMEAATHRRAALQAMATTIETETRVAMERIGQRTQTLTDNADAMYNSADAVAGNSQSVAAAADQALHNSQTVAAASEELAASIVEISGQVSRASVVSRDASVLGVQAEQIIRSLDEAVGRIGDVVVVISDVAAQTNLLALNATIEAARAGEAGKGFAVVAGEVKNLANQTARSTEDITRQINEVQQVTRTAVQAVDAICRSVQQMEQVSASVAAAVEEQGAATGEISRNVAQAADAAREVAAKIALVSQEAATTGQRATQVRGTSADVSTSIADLRSMLVKIVRTSVQDVDRRASAREPVDIQAGFQTGGRRVALHLTNLSIDGAGADPVPGLTPGDNGILSIPGRPDTEASIIAADSTGVRLHFAPTAAATARRAG</sequence>
<dbReference type="PRINTS" id="PR00260">
    <property type="entry name" value="CHEMTRNSDUCR"/>
</dbReference>
<feature type="domain" description="Methyl-accepting transducer" evidence="8">
    <location>
        <begin position="300"/>
        <end position="526"/>
    </location>
</feature>
<dbReference type="GO" id="GO:0007165">
    <property type="term" value="P:signal transduction"/>
    <property type="evidence" value="ECO:0007669"/>
    <property type="project" value="UniProtKB-KW"/>
</dbReference>
<evidence type="ECO:0000256" key="4">
    <source>
        <dbReference type="ARBA" id="ARBA00029447"/>
    </source>
</evidence>
<evidence type="ECO:0008006" key="13">
    <source>
        <dbReference type="Google" id="ProtNLM"/>
    </source>
</evidence>
<feature type="transmembrane region" description="Helical" evidence="7">
    <location>
        <begin position="185"/>
        <end position="209"/>
    </location>
</feature>
<dbReference type="Pfam" id="PF00015">
    <property type="entry name" value="MCPsignal"/>
    <property type="match status" value="1"/>
</dbReference>
<feature type="domain" description="HAMP" evidence="10">
    <location>
        <begin position="206"/>
        <end position="259"/>
    </location>
</feature>
<name>A0A2K9NL82_9PROT</name>
<evidence type="ECO:0000259" key="9">
    <source>
        <dbReference type="PROSITE" id="PS50192"/>
    </source>
</evidence>
<dbReference type="InterPro" id="IPR004090">
    <property type="entry name" value="Chemotax_Me-accpt_rcpt"/>
</dbReference>
<evidence type="ECO:0000256" key="3">
    <source>
        <dbReference type="ARBA" id="ARBA00023224"/>
    </source>
</evidence>
<dbReference type="CDD" id="cd06225">
    <property type="entry name" value="HAMP"/>
    <property type="match status" value="1"/>
</dbReference>
<evidence type="ECO:0000259" key="8">
    <source>
        <dbReference type="PROSITE" id="PS50111"/>
    </source>
</evidence>
<gene>
    <name evidence="11" type="ORF">C0V82_25630</name>
</gene>
<dbReference type="SUPFAM" id="SSF58104">
    <property type="entry name" value="Methyl-accepting chemotaxis protein (MCP) signaling domain"/>
    <property type="match status" value="1"/>
</dbReference>
<feature type="coiled-coil region" evidence="6">
    <location>
        <begin position="250"/>
        <end position="277"/>
    </location>
</feature>
<evidence type="ECO:0000256" key="6">
    <source>
        <dbReference type="SAM" id="Coils"/>
    </source>
</evidence>
<geneLocation type="plasmid" evidence="11 12">
    <name>unnamed2</name>
</geneLocation>
<dbReference type="SMART" id="SM00283">
    <property type="entry name" value="MA"/>
    <property type="match status" value="1"/>
</dbReference>
<keyword evidence="2" id="KW-0997">Cell inner membrane</keyword>
<protein>
    <recommendedName>
        <fullName evidence="13">Methyl-accepting chemotaxis protein</fullName>
    </recommendedName>
</protein>
<accession>A0A2K9NL82</accession>
<dbReference type="RefSeq" id="WP_102115296.1">
    <property type="nucleotide sequence ID" value="NZ_BMGN01000036.1"/>
</dbReference>
<reference evidence="11 12" key="1">
    <citation type="submission" date="2017-12" db="EMBL/GenBank/DDBJ databases">
        <title>Genomes of bacteria within cyanobacterial aggregates.</title>
        <authorList>
            <person name="Cai H."/>
        </authorList>
    </citation>
    <scope>NUCLEOTIDE SEQUENCE [LARGE SCALE GENOMIC DNA]</scope>
    <source>
        <strain evidence="11 12">TH16</strain>
        <plasmid evidence="11 12">unnamed2</plasmid>
    </source>
</reference>
<keyword evidence="12" id="KW-1185">Reference proteome</keyword>
<dbReference type="GO" id="GO:0005886">
    <property type="term" value="C:plasma membrane"/>
    <property type="evidence" value="ECO:0007669"/>
    <property type="project" value="UniProtKB-SubCell"/>
</dbReference>
<dbReference type="GO" id="GO:0006935">
    <property type="term" value="P:chemotaxis"/>
    <property type="evidence" value="ECO:0007669"/>
    <property type="project" value="InterPro"/>
</dbReference>
<dbReference type="AlphaFoldDB" id="A0A2K9NL82"/>
<evidence type="ECO:0000256" key="2">
    <source>
        <dbReference type="ARBA" id="ARBA00022519"/>
    </source>
</evidence>
<dbReference type="GO" id="GO:0004888">
    <property type="term" value="F:transmembrane signaling receptor activity"/>
    <property type="evidence" value="ECO:0007669"/>
    <property type="project" value="InterPro"/>
</dbReference>
<dbReference type="PANTHER" id="PTHR32089:SF112">
    <property type="entry name" value="LYSOZYME-LIKE PROTEIN-RELATED"/>
    <property type="match status" value="1"/>
</dbReference>
<comment type="subcellular location">
    <subcellularLocation>
        <location evidence="1">Cell inner membrane</location>
        <topology evidence="1">Multi-pass membrane protein</topology>
    </subcellularLocation>
</comment>
<feature type="domain" description="T-SNARE coiled-coil homology" evidence="9">
    <location>
        <begin position="452"/>
        <end position="514"/>
    </location>
</feature>
<comment type="similarity">
    <text evidence="4">Belongs to the methyl-accepting chemotaxis (MCP) protein family.</text>
</comment>
<dbReference type="InterPro" id="IPR003660">
    <property type="entry name" value="HAMP_dom"/>
</dbReference>
<dbReference type="Gene3D" id="1.10.287.950">
    <property type="entry name" value="Methyl-accepting chemotaxis protein"/>
    <property type="match status" value="1"/>
</dbReference>
<keyword evidence="6" id="KW-0175">Coiled coil</keyword>
<dbReference type="KEGG" id="ncb:C0V82_25630"/>
<keyword evidence="2" id="KW-1003">Cell membrane</keyword>
<dbReference type="PANTHER" id="PTHR32089">
    <property type="entry name" value="METHYL-ACCEPTING CHEMOTAXIS PROTEIN MCPB"/>
    <property type="match status" value="1"/>
</dbReference>
<evidence type="ECO:0000256" key="5">
    <source>
        <dbReference type="PROSITE-ProRule" id="PRU00284"/>
    </source>
</evidence>
<dbReference type="Pfam" id="PF00672">
    <property type="entry name" value="HAMP"/>
    <property type="match status" value="1"/>
</dbReference>
<proteinExistence type="inferred from homology"/>
<dbReference type="InterPro" id="IPR000727">
    <property type="entry name" value="T_SNARE_dom"/>
</dbReference>
<evidence type="ECO:0000313" key="12">
    <source>
        <dbReference type="Proteomes" id="UP000234752"/>
    </source>
</evidence>
<keyword evidence="7" id="KW-0472">Membrane</keyword>
<dbReference type="SMART" id="SM00304">
    <property type="entry name" value="HAMP"/>
    <property type="match status" value="1"/>
</dbReference>
<dbReference type="PROSITE" id="PS50885">
    <property type="entry name" value="HAMP"/>
    <property type="match status" value="1"/>
</dbReference>
<dbReference type="Proteomes" id="UP000234752">
    <property type="component" value="Plasmid unnamed2"/>
</dbReference>
<dbReference type="OrthoDB" id="3378718at2"/>
<keyword evidence="3 5" id="KW-0807">Transducer</keyword>
<organism evidence="11 12">
    <name type="scientific">Niveispirillum cyanobacteriorum</name>
    <dbReference type="NCBI Taxonomy" id="1612173"/>
    <lineage>
        <taxon>Bacteria</taxon>
        <taxon>Pseudomonadati</taxon>
        <taxon>Pseudomonadota</taxon>
        <taxon>Alphaproteobacteria</taxon>
        <taxon>Rhodospirillales</taxon>
        <taxon>Azospirillaceae</taxon>
        <taxon>Niveispirillum</taxon>
    </lineage>
</organism>